<feature type="transmembrane region" description="Helical" evidence="2">
    <location>
        <begin position="54"/>
        <end position="80"/>
    </location>
</feature>
<evidence type="ECO:0000256" key="2">
    <source>
        <dbReference type="SAM" id="Phobius"/>
    </source>
</evidence>
<dbReference type="OrthoDB" id="3650882at2759"/>
<evidence type="ECO:0000313" key="5">
    <source>
        <dbReference type="Proteomes" id="UP000016933"/>
    </source>
</evidence>
<evidence type="ECO:0000313" key="4">
    <source>
        <dbReference type="EMBL" id="EME40414.1"/>
    </source>
</evidence>
<feature type="domain" description="Rhodopsin" evidence="3">
    <location>
        <begin position="2"/>
        <end position="154"/>
    </location>
</feature>
<feature type="compositionally biased region" description="Basic and acidic residues" evidence="1">
    <location>
        <begin position="356"/>
        <end position="386"/>
    </location>
</feature>
<proteinExistence type="predicted"/>
<dbReference type="InterPro" id="IPR049326">
    <property type="entry name" value="Rhodopsin_dom_fungi"/>
</dbReference>
<feature type="region of interest" description="Disordered" evidence="1">
    <location>
        <begin position="259"/>
        <end position="427"/>
    </location>
</feature>
<organism evidence="4 5">
    <name type="scientific">Dothistroma septosporum (strain NZE10 / CBS 128990)</name>
    <name type="common">Red band needle blight fungus</name>
    <name type="synonym">Mycosphaerella pini</name>
    <dbReference type="NCBI Taxonomy" id="675120"/>
    <lineage>
        <taxon>Eukaryota</taxon>
        <taxon>Fungi</taxon>
        <taxon>Dikarya</taxon>
        <taxon>Ascomycota</taxon>
        <taxon>Pezizomycotina</taxon>
        <taxon>Dothideomycetes</taxon>
        <taxon>Dothideomycetidae</taxon>
        <taxon>Mycosphaerellales</taxon>
        <taxon>Mycosphaerellaceae</taxon>
        <taxon>Dothistroma</taxon>
    </lineage>
</organism>
<reference evidence="4 5" key="2">
    <citation type="journal article" date="2012" name="PLoS Pathog.">
        <title>Diverse lifestyles and strategies of plant pathogenesis encoded in the genomes of eighteen Dothideomycetes fungi.</title>
        <authorList>
            <person name="Ohm R.A."/>
            <person name="Feau N."/>
            <person name="Henrissat B."/>
            <person name="Schoch C.L."/>
            <person name="Horwitz B.A."/>
            <person name="Barry K.W."/>
            <person name="Condon B.J."/>
            <person name="Copeland A.C."/>
            <person name="Dhillon B."/>
            <person name="Glaser F."/>
            <person name="Hesse C.N."/>
            <person name="Kosti I."/>
            <person name="LaButti K."/>
            <person name="Lindquist E.A."/>
            <person name="Lucas S."/>
            <person name="Salamov A.A."/>
            <person name="Bradshaw R.E."/>
            <person name="Ciuffetti L."/>
            <person name="Hamelin R.C."/>
            <person name="Kema G.H.J."/>
            <person name="Lawrence C."/>
            <person name="Scott J.A."/>
            <person name="Spatafora J.W."/>
            <person name="Turgeon B.G."/>
            <person name="de Wit P.J.G.M."/>
            <person name="Zhong S."/>
            <person name="Goodwin S.B."/>
            <person name="Grigoriev I.V."/>
        </authorList>
    </citation>
    <scope>NUCLEOTIDE SEQUENCE [LARGE SCALE GENOMIC DNA]</scope>
    <source>
        <strain evidence="5">NZE10 / CBS 128990</strain>
    </source>
</reference>
<dbReference type="Proteomes" id="UP000016933">
    <property type="component" value="Unassembled WGS sequence"/>
</dbReference>
<keyword evidence="5" id="KW-1185">Reference proteome</keyword>
<dbReference type="PANTHER" id="PTHR39614">
    <property type="entry name" value="INTEGRAL MEMBRANE PROTEIN"/>
    <property type="match status" value="1"/>
</dbReference>
<dbReference type="AlphaFoldDB" id="N1PE75"/>
<feature type="transmembrane region" description="Helical" evidence="2">
    <location>
        <begin position="12"/>
        <end position="34"/>
    </location>
</feature>
<dbReference type="Pfam" id="PF20684">
    <property type="entry name" value="Fung_rhodopsin"/>
    <property type="match status" value="1"/>
</dbReference>
<feature type="compositionally biased region" description="Low complexity" evidence="1">
    <location>
        <begin position="288"/>
        <end position="329"/>
    </location>
</feature>
<keyword evidence="2" id="KW-0472">Membrane</keyword>
<dbReference type="HOGENOM" id="CLU_591858_0_0_1"/>
<feature type="transmembrane region" description="Helical" evidence="2">
    <location>
        <begin position="92"/>
        <end position="115"/>
    </location>
</feature>
<keyword evidence="2" id="KW-1133">Transmembrane helix</keyword>
<evidence type="ECO:0000259" key="3">
    <source>
        <dbReference type="Pfam" id="PF20684"/>
    </source>
</evidence>
<dbReference type="STRING" id="675120.N1PE75"/>
<protein>
    <recommendedName>
        <fullName evidence="3">Rhodopsin domain-containing protein</fullName>
    </recommendedName>
</protein>
<reference evidence="5" key="1">
    <citation type="journal article" date="2012" name="PLoS Genet.">
        <title>The genomes of the fungal plant pathogens Cladosporium fulvum and Dothistroma septosporum reveal adaptation to different hosts and lifestyles but also signatures of common ancestry.</title>
        <authorList>
            <person name="de Wit P.J.G.M."/>
            <person name="van der Burgt A."/>
            <person name="Oekmen B."/>
            <person name="Stergiopoulos I."/>
            <person name="Abd-Elsalam K.A."/>
            <person name="Aerts A.L."/>
            <person name="Bahkali A.H."/>
            <person name="Beenen H.G."/>
            <person name="Chettri P."/>
            <person name="Cox M.P."/>
            <person name="Datema E."/>
            <person name="de Vries R.P."/>
            <person name="Dhillon B."/>
            <person name="Ganley A.R."/>
            <person name="Griffiths S.A."/>
            <person name="Guo Y."/>
            <person name="Hamelin R.C."/>
            <person name="Henrissat B."/>
            <person name="Kabir M.S."/>
            <person name="Jashni M.K."/>
            <person name="Kema G."/>
            <person name="Klaubauf S."/>
            <person name="Lapidus A."/>
            <person name="Levasseur A."/>
            <person name="Lindquist E."/>
            <person name="Mehrabi R."/>
            <person name="Ohm R.A."/>
            <person name="Owen T.J."/>
            <person name="Salamov A."/>
            <person name="Schwelm A."/>
            <person name="Schijlen E."/>
            <person name="Sun H."/>
            <person name="van den Burg H.A."/>
            <person name="van Ham R.C.H.J."/>
            <person name="Zhang S."/>
            <person name="Goodwin S.B."/>
            <person name="Grigoriev I.V."/>
            <person name="Collemare J."/>
            <person name="Bradshaw R.E."/>
        </authorList>
    </citation>
    <scope>NUCLEOTIDE SEQUENCE [LARGE SCALE GENOMIC DNA]</scope>
    <source>
        <strain evidence="5">NZE10 / CBS 128990</strain>
    </source>
</reference>
<dbReference type="PANTHER" id="PTHR39614:SF2">
    <property type="entry name" value="INTEGRAL MEMBRANE PROTEIN"/>
    <property type="match status" value="1"/>
</dbReference>
<sequence>MCRITTSKKVLRCGYAVLVATGLWALISMGILAFECDMPTPWVLIPLSRCRPIWHIWRGSGIVNGLIELCLSKMAVFLVWNVKMPRKDKIKILMCFGMRLLILIPSVARLKYLYFAVYGSDFTYDRTDVNVLSQVTMHISIILATVPCAKPFFSVLEGGIFRTPHTSGSANTFNHSRVSSSTTTASRTIGVDGSRIPVVQPVRPRPQRAIPITWNHRDTWAKPFRKPTDSLHPDPALKSQHSRLNPFGWNRRVTFHVAKEPSSSSGIPLQDLDSPRNSSSRSRETSPRNRSPRSSRYTPLAKLPRAALPRLRSRDSSTYTSPPETPSSASRRRRRQSSADFWLGLGNEDAQTITTIRHDPEDADSRERKRKARIAEDKDHASRVEHTQSFQIASEEEEREEEDSISAAEQTRRRRQEAEELRRRGKFGIEQTQSFHVSYDAMPPNWGCCGAHGVDGSPERGP</sequence>
<feature type="region of interest" description="Disordered" evidence="1">
    <location>
        <begin position="224"/>
        <end position="243"/>
    </location>
</feature>
<accession>N1PE75</accession>
<keyword evidence="2" id="KW-0812">Transmembrane</keyword>
<feature type="compositionally biased region" description="Acidic residues" evidence="1">
    <location>
        <begin position="394"/>
        <end position="404"/>
    </location>
</feature>
<evidence type="ECO:0000256" key="1">
    <source>
        <dbReference type="SAM" id="MobiDB-lite"/>
    </source>
</evidence>
<dbReference type="EMBL" id="KB446543">
    <property type="protein sequence ID" value="EME40414.1"/>
    <property type="molecule type" value="Genomic_DNA"/>
</dbReference>
<gene>
    <name evidence="4" type="ORF">DOTSEDRAFT_55637</name>
</gene>
<name>N1PE75_DOTSN</name>